<keyword evidence="2" id="KW-1185">Reference proteome</keyword>
<organism evidence="1 2">
    <name type="scientific">Senna tora</name>
    <dbReference type="NCBI Taxonomy" id="362788"/>
    <lineage>
        <taxon>Eukaryota</taxon>
        <taxon>Viridiplantae</taxon>
        <taxon>Streptophyta</taxon>
        <taxon>Embryophyta</taxon>
        <taxon>Tracheophyta</taxon>
        <taxon>Spermatophyta</taxon>
        <taxon>Magnoliopsida</taxon>
        <taxon>eudicotyledons</taxon>
        <taxon>Gunneridae</taxon>
        <taxon>Pentapetalae</taxon>
        <taxon>rosids</taxon>
        <taxon>fabids</taxon>
        <taxon>Fabales</taxon>
        <taxon>Fabaceae</taxon>
        <taxon>Caesalpinioideae</taxon>
        <taxon>Cassia clade</taxon>
        <taxon>Senna</taxon>
    </lineage>
</organism>
<gene>
    <name evidence="1" type="ORF">G2W53_027732</name>
</gene>
<dbReference type="AlphaFoldDB" id="A0A834WGV9"/>
<reference evidence="1" key="1">
    <citation type="submission" date="2020-09" db="EMBL/GenBank/DDBJ databases">
        <title>Genome-Enabled Discovery of Anthraquinone Biosynthesis in Senna tora.</title>
        <authorList>
            <person name="Kang S.-H."/>
            <person name="Pandey R.P."/>
            <person name="Lee C.-M."/>
            <person name="Sim J.-S."/>
            <person name="Jeong J.-T."/>
            <person name="Choi B.-S."/>
            <person name="Jung M."/>
            <person name="Ginzburg D."/>
            <person name="Zhao K."/>
            <person name="Won S.Y."/>
            <person name="Oh T.-J."/>
            <person name="Yu Y."/>
            <person name="Kim N.-H."/>
            <person name="Lee O.R."/>
            <person name="Lee T.-H."/>
            <person name="Bashyal P."/>
            <person name="Kim T.-S."/>
            <person name="Lee W.-H."/>
            <person name="Kawkins C."/>
            <person name="Kim C.-K."/>
            <person name="Kim J.S."/>
            <person name="Ahn B.O."/>
            <person name="Rhee S.Y."/>
            <person name="Sohng J.K."/>
        </authorList>
    </citation>
    <scope>NUCLEOTIDE SEQUENCE</scope>
    <source>
        <tissue evidence="1">Leaf</tissue>
    </source>
</reference>
<evidence type="ECO:0000313" key="1">
    <source>
        <dbReference type="EMBL" id="KAF7822277.1"/>
    </source>
</evidence>
<dbReference type="EMBL" id="JAAIUW010000008">
    <property type="protein sequence ID" value="KAF7822277.1"/>
    <property type="molecule type" value="Genomic_DNA"/>
</dbReference>
<protein>
    <submittedName>
        <fullName evidence="1">Uncharacterized protein</fullName>
    </submittedName>
</protein>
<accession>A0A834WGV9</accession>
<dbReference type="Proteomes" id="UP000634136">
    <property type="component" value="Unassembled WGS sequence"/>
</dbReference>
<name>A0A834WGV9_9FABA</name>
<evidence type="ECO:0000313" key="2">
    <source>
        <dbReference type="Proteomes" id="UP000634136"/>
    </source>
</evidence>
<comment type="caution">
    <text evidence="1">The sequence shown here is derived from an EMBL/GenBank/DDBJ whole genome shotgun (WGS) entry which is preliminary data.</text>
</comment>
<sequence>MSDSKRVFFIVQCEELESEIEQIKAYPIVLGETWSRSKG</sequence>
<proteinExistence type="predicted"/>